<reference evidence="1 2" key="1">
    <citation type="journal article" date="2015" name="PLoS ONE">
        <title>Genome Sequence of Bacillus endophyticus and Analysis of Its Companion Mechanism in the Ketogulonigenium vulgare-Bacillus Strain Consortium.</title>
        <authorList>
            <person name="Jia N."/>
            <person name="Du J."/>
            <person name="Ding M.Z."/>
            <person name="Gao F."/>
            <person name="Yuan Y.J."/>
        </authorList>
    </citation>
    <scope>NUCLEOTIDE SEQUENCE [LARGE SCALE GENOMIC DNA]</scope>
    <source>
        <strain evidence="1 2">Hbe603</strain>
    </source>
</reference>
<organism evidence="1 2">
    <name type="scientific">Priestia filamentosa</name>
    <dbReference type="NCBI Taxonomy" id="1402861"/>
    <lineage>
        <taxon>Bacteria</taxon>
        <taxon>Bacillati</taxon>
        <taxon>Bacillota</taxon>
        <taxon>Bacilli</taxon>
        <taxon>Bacillales</taxon>
        <taxon>Bacillaceae</taxon>
        <taxon>Priestia</taxon>
    </lineage>
</organism>
<dbReference type="Proteomes" id="UP000036202">
    <property type="component" value="Chromosome"/>
</dbReference>
<evidence type="ECO:0000313" key="2">
    <source>
        <dbReference type="Proteomes" id="UP000036202"/>
    </source>
</evidence>
<protein>
    <submittedName>
        <fullName evidence="1">Uncharacterized protein</fullName>
    </submittedName>
</protein>
<gene>
    <name evidence="1" type="ORF">BEH_07775</name>
</gene>
<dbReference type="KEGG" id="beo:BEH_07775"/>
<evidence type="ECO:0000313" key="1">
    <source>
        <dbReference type="EMBL" id="AKO92008.1"/>
    </source>
</evidence>
<name>A0A0H4KUN1_9BACI</name>
<keyword evidence="2" id="KW-1185">Reference proteome</keyword>
<sequence length="69" mass="8179">MEKSFLDFYLVVGTYEKDGQDHEYKQSVHLEYEKAYTQFMANNMSGVGTGQIKWRIDRYKGECRETVND</sequence>
<dbReference type="AlphaFoldDB" id="A0A0H4KUN1"/>
<reference evidence="2" key="2">
    <citation type="submission" date="2015-06" db="EMBL/GenBank/DDBJ databases">
        <title>Genome Sequence of Bacillus endophyticus and Analysis of its Companion Mechanism in the Ketogulonigenium vulgare-Bacillus strain Consortium.</title>
        <authorList>
            <person name="Jia N."/>
            <person name="Du J."/>
            <person name="Ding M.-Z."/>
            <person name="Gao F."/>
            <person name="Yuan Y.-J."/>
        </authorList>
    </citation>
    <scope>NUCLEOTIDE SEQUENCE [LARGE SCALE GENOMIC DNA]</scope>
    <source>
        <strain evidence="2">Hbe603</strain>
    </source>
</reference>
<dbReference type="PATRIC" id="fig|135735.6.peg.1589"/>
<dbReference type="RefSeq" id="WP_046216969.1">
    <property type="nucleotide sequence ID" value="NZ_CP011974.1"/>
</dbReference>
<dbReference type="EMBL" id="CP011974">
    <property type="protein sequence ID" value="AKO92008.1"/>
    <property type="molecule type" value="Genomic_DNA"/>
</dbReference>
<proteinExistence type="predicted"/>
<accession>A0A0H4KUN1</accession>